<dbReference type="RefSeq" id="WP_013018939.1">
    <property type="nucleotide sequence ID" value="NC_013947.1"/>
</dbReference>
<dbReference type="AlphaFoldDB" id="D3PXN8"/>
<feature type="transmembrane region" description="Helical" evidence="1">
    <location>
        <begin position="9"/>
        <end position="33"/>
    </location>
</feature>
<dbReference type="EMBL" id="CP001778">
    <property type="protein sequence ID" value="ADD43368.1"/>
    <property type="molecule type" value="Genomic_DNA"/>
</dbReference>
<keyword evidence="1" id="KW-0812">Transmembrane</keyword>
<evidence type="ECO:0000313" key="3">
    <source>
        <dbReference type="Proteomes" id="UP000000844"/>
    </source>
</evidence>
<sequence>MANPIGKRWWLVGGVTALVVALVAVTLTIIGHVSDGAIYDPSDPKTDTRTIAPLAKDCDFDMLDWEQSKSGDVLDFKMSPNGEYIAMNDPNNSDIHLWHNGKRKALPPPPKGSYTGMADLNNDGVVIGSGTDEDDIDSYMWKFEDGKVRILTAKGKWTGGTPSAIADDGTIIGPEPSSNTGYRDELLKWEPGETEATTLKLKAEGEDKAPSVSDIADDGTLVGGLLDADVMEAAGLEDYEPRLWTPDGRYEDIAVEGEDDDGALARNISGDWILVTTYSSSYRWKRTADHQPEKVKGIEALAIDDSGRMYGATGKGKQRVPAVFDTEIRQLPVPKDVPNLIPKNSYGYSTVSAASQDGSVLVGNWKGNPVMWTCE</sequence>
<reference evidence="2 3" key="1">
    <citation type="journal article" date="2009" name="Stand. Genomic Sci.">
        <title>Complete genome sequence of Stackebrandtia nassauensis type strain (LLR-40K-21).</title>
        <authorList>
            <person name="Munk C."/>
            <person name="Lapidus A."/>
            <person name="Copeland A."/>
            <person name="Jando M."/>
            <person name="Mayilraj S."/>
            <person name="Glavina Del Rio T."/>
            <person name="Nolan M."/>
            <person name="Chen F."/>
            <person name="Lucas S."/>
            <person name="Tice H."/>
            <person name="Cheng J.F."/>
            <person name="Han C."/>
            <person name="Detter J.C."/>
            <person name="Bruce D."/>
            <person name="Goodwin L."/>
            <person name="Chain P."/>
            <person name="Pitluck S."/>
            <person name="Goker M."/>
            <person name="Ovchinikova G."/>
            <person name="Pati A."/>
            <person name="Ivanova N."/>
            <person name="Mavromatis K."/>
            <person name="Chen A."/>
            <person name="Palaniappan K."/>
            <person name="Land M."/>
            <person name="Hauser L."/>
            <person name="Chang Y.J."/>
            <person name="Jeffries C.D."/>
            <person name="Bristow J."/>
            <person name="Eisen J.A."/>
            <person name="Markowitz V."/>
            <person name="Hugenholtz P."/>
            <person name="Kyrpides N.C."/>
            <person name="Klenk H.P."/>
        </authorList>
    </citation>
    <scope>NUCLEOTIDE SEQUENCE [LARGE SCALE GENOMIC DNA]</scope>
    <source>
        <strain evidence="3">DSM 44728 / CIP 108903 / NRRL B-16338 / NBRC 102104 / LLR-40K-21</strain>
    </source>
</reference>
<evidence type="ECO:0000256" key="1">
    <source>
        <dbReference type="SAM" id="Phobius"/>
    </source>
</evidence>
<organism evidence="2 3">
    <name type="scientific">Stackebrandtia nassauensis (strain DSM 44728 / CIP 108903 / NRRL B-16338 / NBRC 102104 / LLR-40K-21)</name>
    <dbReference type="NCBI Taxonomy" id="446470"/>
    <lineage>
        <taxon>Bacteria</taxon>
        <taxon>Bacillati</taxon>
        <taxon>Actinomycetota</taxon>
        <taxon>Actinomycetes</taxon>
        <taxon>Glycomycetales</taxon>
        <taxon>Glycomycetaceae</taxon>
        <taxon>Stackebrandtia</taxon>
    </lineage>
</organism>
<dbReference type="eggNOG" id="COG5563">
    <property type="taxonomic scope" value="Bacteria"/>
</dbReference>
<accession>D3PXN8</accession>
<keyword evidence="1" id="KW-0472">Membrane</keyword>
<dbReference type="OrthoDB" id="4087299at2"/>
<keyword evidence="1" id="KW-1133">Transmembrane helix</keyword>
<proteinExistence type="predicted"/>
<dbReference type="SUPFAM" id="SSF69304">
    <property type="entry name" value="Tricorn protease N-terminal domain"/>
    <property type="match status" value="1"/>
</dbReference>
<dbReference type="HOGENOM" id="CLU_737521_0_0_11"/>
<evidence type="ECO:0000313" key="2">
    <source>
        <dbReference type="EMBL" id="ADD43368.1"/>
    </source>
</evidence>
<dbReference type="Proteomes" id="UP000000844">
    <property type="component" value="Chromosome"/>
</dbReference>
<keyword evidence="3" id="KW-1185">Reference proteome</keyword>
<protein>
    <submittedName>
        <fullName evidence="2">Uncharacterized protein</fullName>
    </submittedName>
</protein>
<name>D3PXN8_STANL</name>
<dbReference type="STRING" id="446470.Snas_3711"/>
<gene>
    <name evidence="2" type="ordered locus">Snas_3711</name>
</gene>
<dbReference type="KEGG" id="sna:Snas_3711"/>